<dbReference type="EMBL" id="DAEPXK010000014">
    <property type="protein sequence ID" value="HBH1542216.1"/>
    <property type="molecule type" value="Genomic_DNA"/>
</dbReference>
<dbReference type="PROSITE" id="PS51257">
    <property type="entry name" value="PROKAR_LIPOPROTEIN"/>
    <property type="match status" value="1"/>
</dbReference>
<dbReference type="EMBL" id="LK932410">
    <property type="protein sequence ID" value="CDS89076.1"/>
    <property type="molecule type" value="Genomic_DNA"/>
</dbReference>
<reference evidence="5" key="2">
    <citation type="journal article" date="2018" name="Genome Biol.">
        <title>SKESA: strategic k-mer extension for scrupulous assemblies.</title>
        <authorList>
            <person name="Souvorov A."/>
            <person name="Agarwala R."/>
            <person name="Lipman D.J."/>
        </authorList>
    </citation>
    <scope>NUCLEOTIDE SEQUENCE</scope>
    <source>
        <strain evidence="5">HN1000</strain>
    </source>
</reference>
<evidence type="ECO:0000256" key="1">
    <source>
        <dbReference type="SAM" id="SignalP"/>
    </source>
</evidence>
<dbReference type="EMBL" id="CAADAN010000002">
    <property type="protein sequence ID" value="VFD29672.1"/>
    <property type="molecule type" value="Genomic_DNA"/>
</dbReference>
<dbReference type="EMBL" id="LK932523">
    <property type="protein sequence ID" value="CDS88412.1"/>
    <property type="molecule type" value="Genomic_DNA"/>
</dbReference>
<dbReference type="Pfam" id="PF14270">
    <property type="entry name" value="DUF4358"/>
    <property type="match status" value="1"/>
</dbReference>
<dbReference type="PATRIC" id="fig|1496.1373.peg.775"/>
<evidence type="ECO:0000313" key="3">
    <source>
        <dbReference type="EMBL" id="CDS89076.1"/>
    </source>
</evidence>
<evidence type="ECO:0000313" key="6">
    <source>
        <dbReference type="EMBL" id="SJS44339.1"/>
    </source>
</evidence>
<sequence length="156" mass="17638">MKKILILFFSIILSLGMVSCSSSGDYKNVSTSKIKKALKSSDLLIKESKIFDAKDFNYFNDVEEDIIQGFVINSSEKLSLEDIIVIKTDEVDKIYKTLENYKKDMIQAPFGEGHGEKINSEIANNTIIEKAGRYVYLISAENATQIENKILNIIKK</sequence>
<dbReference type="EMBL" id="CAAJVP010000012">
    <property type="protein sequence ID" value="VHY12257.1"/>
    <property type="molecule type" value="Genomic_DNA"/>
</dbReference>
<dbReference type="EMBL" id="FUPS01000006">
    <property type="protein sequence ID" value="SJS44339.1"/>
    <property type="molecule type" value="Genomic_DNA"/>
</dbReference>
<evidence type="ECO:0000313" key="4">
    <source>
        <dbReference type="EMBL" id="CDS95714.1"/>
    </source>
</evidence>
<reference evidence="7 11" key="3">
    <citation type="submission" date="2019-02" db="EMBL/GenBank/DDBJ databases">
        <authorList>
            <consortium name="Pathogen Informatics"/>
        </authorList>
    </citation>
    <scope>NUCLEOTIDE SEQUENCE [LARGE SCALE GENOMIC DNA]</scope>
    <source>
        <strain evidence="7">Clo34</strain>
        <strain evidence="11">clo34</strain>
        <strain evidence="8">Tl291</strain>
        <strain evidence="10">tl291</strain>
        <strain evidence="6 9">VRECD0157</strain>
    </source>
</reference>
<dbReference type="RefSeq" id="WP_009891020.1">
    <property type="nucleotide sequence ID" value="NZ_AP031492.1"/>
</dbReference>
<dbReference type="GeneID" id="66355170"/>
<name>A0A031WGA4_CLODI</name>
<proteinExistence type="predicted"/>
<gene>
    <name evidence="4" type="ORF">BN1095_20227</name>
    <name evidence="2" type="ORF">BN1096_690046</name>
    <name evidence="3" type="ORF">BN1097_700044</name>
    <name evidence="5" type="ORF">KRM00_001696</name>
    <name evidence="8" type="ORF">SAMEA1402366_02520</name>
    <name evidence="7" type="ORF">SAMEA1402399_00719</name>
    <name evidence="6" type="ORF">SAMEA3375112_02134</name>
</gene>
<evidence type="ECO:0000313" key="5">
    <source>
        <dbReference type="EMBL" id="HBH1542216.1"/>
    </source>
</evidence>
<protein>
    <submittedName>
        <fullName evidence="5">DUF4358 domain-containing protein</fullName>
    </submittedName>
    <submittedName>
        <fullName evidence="4 7">Lipoprotein</fullName>
    </submittedName>
</protein>
<dbReference type="AlphaFoldDB" id="A0A031WGA4"/>
<dbReference type="InterPro" id="IPR025648">
    <property type="entry name" value="DUF4358"/>
</dbReference>
<dbReference type="Proteomes" id="UP000411588">
    <property type="component" value="Unassembled WGS sequence"/>
</dbReference>
<keyword evidence="1" id="KW-0732">Signal</keyword>
<evidence type="ECO:0000313" key="9">
    <source>
        <dbReference type="Proteomes" id="UP000189137"/>
    </source>
</evidence>
<evidence type="ECO:0000313" key="10">
    <source>
        <dbReference type="Proteomes" id="UP000372533"/>
    </source>
</evidence>
<dbReference type="Proteomes" id="UP000189137">
    <property type="component" value="Unassembled WGS sequence"/>
</dbReference>
<dbReference type="EMBL" id="LK932849">
    <property type="protein sequence ID" value="CDS95714.1"/>
    <property type="molecule type" value="Genomic_DNA"/>
</dbReference>
<evidence type="ECO:0000313" key="7">
    <source>
        <dbReference type="EMBL" id="VFD29672.1"/>
    </source>
</evidence>
<evidence type="ECO:0000313" key="2">
    <source>
        <dbReference type="EMBL" id="CDS88412.1"/>
    </source>
</evidence>
<dbReference type="Proteomes" id="UP000878956">
    <property type="component" value="Unassembled WGS sequence"/>
</dbReference>
<feature type="signal peptide" evidence="1">
    <location>
        <begin position="1"/>
        <end position="24"/>
    </location>
</feature>
<evidence type="ECO:0000313" key="11">
    <source>
        <dbReference type="Proteomes" id="UP000411588"/>
    </source>
</evidence>
<feature type="chain" id="PRO_5014497022" evidence="1">
    <location>
        <begin position="25"/>
        <end position="156"/>
    </location>
</feature>
<accession>A0A031WGA4</accession>
<reference evidence="5" key="4">
    <citation type="submission" date="2021-06" db="EMBL/GenBank/DDBJ databases">
        <authorList>
            <consortium name="NCBI Pathogen Detection Project"/>
        </authorList>
    </citation>
    <scope>NUCLEOTIDE SEQUENCE</scope>
    <source>
        <strain evidence="5">HN1000</strain>
    </source>
</reference>
<organism evidence="4">
    <name type="scientific">Clostridioides difficile</name>
    <name type="common">Peptoclostridium difficile</name>
    <dbReference type="NCBI Taxonomy" id="1496"/>
    <lineage>
        <taxon>Bacteria</taxon>
        <taxon>Bacillati</taxon>
        <taxon>Bacillota</taxon>
        <taxon>Clostridia</taxon>
        <taxon>Peptostreptococcales</taxon>
        <taxon>Peptostreptococcaceae</taxon>
        <taxon>Clostridioides</taxon>
    </lineage>
</organism>
<evidence type="ECO:0000313" key="8">
    <source>
        <dbReference type="EMBL" id="VHY12257.1"/>
    </source>
</evidence>
<dbReference type="Proteomes" id="UP000372533">
    <property type="component" value="Unassembled WGS sequence"/>
</dbReference>
<keyword evidence="4" id="KW-0449">Lipoprotein</keyword>
<dbReference type="KEGG" id="pdf:CD630DERM_27630"/>
<reference evidence="4" key="1">
    <citation type="submission" date="2014-07" db="EMBL/GenBank/DDBJ databases">
        <authorList>
            <person name="Monot Marc"/>
        </authorList>
    </citation>
    <scope>NUCLEOTIDE SEQUENCE</scope>
    <source>
        <strain evidence="4">7032989</strain>
        <strain evidence="3">7032994</strain>
    </source>
</reference>